<dbReference type="Proteomes" id="UP000274504">
    <property type="component" value="Unassembled WGS sequence"/>
</dbReference>
<dbReference type="EMBL" id="UYSG01011323">
    <property type="protein sequence ID" value="VDL61946.1"/>
    <property type="molecule type" value="Genomic_DNA"/>
</dbReference>
<dbReference type="OrthoDB" id="6219646at2759"/>
<organism evidence="4">
    <name type="scientific">Hymenolepis diminuta</name>
    <name type="common">Rat tapeworm</name>
    <dbReference type="NCBI Taxonomy" id="6216"/>
    <lineage>
        <taxon>Eukaryota</taxon>
        <taxon>Metazoa</taxon>
        <taxon>Spiralia</taxon>
        <taxon>Lophotrochozoa</taxon>
        <taxon>Platyhelminthes</taxon>
        <taxon>Cestoda</taxon>
        <taxon>Eucestoda</taxon>
        <taxon>Cyclophyllidea</taxon>
        <taxon>Hymenolepididae</taxon>
        <taxon>Hymenolepis</taxon>
    </lineage>
</organism>
<name>A0A0R3SVG1_HYMDI</name>
<feature type="signal peptide" evidence="1">
    <location>
        <begin position="1"/>
        <end position="27"/>
    </location>
</feature>
<evidence type="ECO:0000313" key="3">
    <source>
        <dbReference type="Proteomes" id="UP000274504"/>
    </source>
</evidence>
<protein>
    <submittedName>
        <fullName evidence="4">Secreted RxLR effector peptide protein</fullName>
    </submittedName>
</protein>
<feature type="chain" id="PRO_5043131497" evidence="1">
    <location>
        <begin position="28"/>
        <end position="84"/>
    </location>
</feature>
<accession>A0A0R3SVG1</accession>
<sequence length="84" mass="9505">MGMSFNLQGKFCATLLVSVFFVCSALAVPRTTINDAELAKILKLRELIKSLDEDDLVRIPSDHFSSYTKRWSPIRQFRGGLLEV</sequence>
<proteinExistence type="predicted"/>
<reference evidence="2 3" key="2">
    <citation type="submission" date="2018-11" db="EMBL/GenBank/DDBJ databases">
        <authorList>
            <consortium name="Pathogen Informatics"/>
        </authorList>
    </citation>
    <scope>NUCLEOTIDE SEQUENCE [LARGE SCALE GENOMIC DNA]</scope>
</reference>
<dbReference type="AlphaFoldDB" id="A0A0R3SVG1"/>
<evidence type="ECO:0000313" key="2">
    <source>
        <dbReference type="EMBL" id="VDL61946.1"/>
    </source>
</evidence>
<keyword evidence="1" id="KW-0732">Signal</keyword>
<dbReference type="WBParaSite" id="HDID_0000956301-mRNA-1">
    <property type="protein sequence ID" value="HDID_0000956301-mRNA-1"/>
    <property type="gene ID" value="HDID_0000956301"/>
</dbReference>
<evidence type="ECO:0000313" key="4">
    <source>
        <dbReference type="WBParaSite" id="HDID_0000956301-mRNA-1"/>
    </source>
</evidence>
<evidence type="ECO:0000256" key="1">
    <source>
        <dbReference type="SAM" id="SignalP"/>
    </source>
</evidence>
<gene>
    <name evidence="2" type="ORF">HDID_LOCUS9561</name>
</gene>
<reference evidence="4" key="1">
    <citation type="submission" date="2017-02" db="UniProtKB">
        <authorList>
            <consortium name="WormBaseParasite"/>
        </authorList>
    </citation>
    <scope>IDENTIFICATION</scope>
</reference>